<dbReference type="PANTHER" id="PTHR37419:SF1">
    <property type="entry name" value="SERINE_THREONINE-PROTEIN KINASE TOXIN HIPA"/>
    <property type="match status" value="1"/>
</dbReference>
<name>A0ABX6R9P5_PSEMX</name>
<feature type="domain" description="HipA N-terminal subdomain 1" evidence="5">
    <location>
        <begin position="3"/>
        <end position="102"/>
    </location>
</feature>
<dbReference type="Gene3D" id="1.10.1070.20">
    <property type="match status" value="1"/>
</dbReference>
<dbReference type="InterPro" id="IPR052028">
    <property type="entry name" value="HipA_Ser/Thr_kinase"/>
</dbReference>
<evidence type="ECO:0000256" key="2">
    <source>
        <dbReference type="ARBA" id="ARBA00022679"/>
    </source>
</evidence>
<reference evidence="6 7" key="1">
    <citation type="submission" date="2020-08" db="EMBL/GenBank/DDBJ databases">
        <title>Streptomycin resistant and MDR strain, P. mexicana.</title>
        <authorList>
            <person name="Ganesh-kumar S."/>
            <person name="Zhe T."/>
            <person name="Yu Z."/>
            <person name="Min Y."/>
        </authorList>
    </citation>
    <scope>NUCLEOTIDE SEQUENCE [LARGE SCALE GENOMIC DNA]</scope>
    <source>
        <strain evidence="6 7">GTZY</strain>
    </source>
</reference>
<evidence type="ECO:0000313" key="7">
    <source>
        <dbReference type="Proteomes" id="UP000515506"/>
    </source>
</evidence>
<proteinExistence type="inferred from homology"/>
<evidence type="ECO:0000259" key="5">
    <source>
        <dbReference type="Pfam" id="PF13657"/>
    </source>
</evidence>
<protein>
    <submittedName>
        <fullName evidence="6">Type II toxin-antitoxin system HipA family toxin</fullName>
    </submittedName>
</protein>
<dbReference type="Proteomes" id="UP000515506">
    <property type="component" value="Chromosome"/>
</dbReference>
<feature type="domain" description="HipA-like C-terminal" evidence="4">
    <location>
        <begin position="150"/>
        <end position="385"/>
    </location>
</feature>
<comment type="similarity">
    <text evidence="1">Belongs to the HipA Ser/Thr kinase family.</text>
</comment>
<sequence>MSLHVLMSGQPIGELQSNRHGQPELVYRTDWREATGASPLSLSLPLARSTHPTDVVSAVLWGLLPDNENTLQRWGSRFHVSPRNPVALLAHVGEDCAGAVQFVTEERLQTVLSGESDGIELLTDHEAAQRLARVRQDVGAGRTIDDAGQFSLAGAQAKIALLKTAAGWAIPSGRIPTTHILKPPSGDYEGFVENEMFCLRLARTMDLPAAWSEKLVLGEETAICVERYDRVLVDGTWQRIHQEDFCQALGVMPHIKYQNQGGPGPAALAGVLWQHSSQPRTDVESLLRALMFNYLVGGTDAHAKNYSILSGAGGKVRLAPLYDISSALPYPALQKRKIKMAMKIGSHYRWWDIQLRDWQATAEDMHLDADDALRTLARMCLQLPRQAERLLAQFRGDGIGHEVLDRLVGEIEASCRRCLQQFKAPSEA</sequence>
<dbReference type="CDD" id="cd17808">
    <property type="entry name" value="HipA_Ec_like"/>
    <property type="match status" value="1"/>
</dbReference>
<dbReference type="NCBIfam" id="TIGR03071">
    <property type="entry name" value="couple_hipA"/>
    <property type="match status" value="1"/>
</dbReference>
<accession>A0ABX6R9P5</accession>
<evidence type="ECO:0000259" key="4">
    <source>
        <dbReference type="Pfam" id="PF07804"/>
    </source>
</evidence>
<dbReference type="Pfam" id="PF13657">
    <property type="entry name" value="Couple_hipA"/>
    <property type="match status" value="1"/>
</dbReference>
<dbReference type="InterPro" id="IPR012893">
    <property type="entry name" value="HipA-like_C"/>
</dbReference>
<evidence type="ECO:0000256" key="3">
    <source>
        <dbReference type="ARBA" id="ARBA00022777"/>
    </source>
</evidence>
<dbReference type="EMBL" id="CP060028">
    <property type="protein sequence ID" value="QND79246.1"/>
    <property type="molecule type" value="Genomic_DNA"/>
</dbReference>
<keyword evidence="2" id="KW-0808">Transferase</keyword>
<organism evidence="6 7">
    <name type="scientific">Pseudoxanthomonas mexicana</name>
    <dbReference type="NCBI Taxonomy" id="128785"/>
    <lineage>
        <taxon>Bacteria</taxon>
        <taxon>Pseudomonadati</taxon>
        <taxon>Pseudomonadota</taxon>
        <taxon>Gammaproteobacteria</taxon>
        <taxon>Lysobacterales</taxon>
        <taxon>Lysobacteraceae</taxon>
        <taxon>Pseudoxanthomonas</taxon>
    </lineage>
</organism>
<keyword evidence="7" id="KW-1185">Reference proteome</keyword>
<keyword evidence="3" id="KW-0418">Kinase</keyword>
<evidence type="ECO:0000256" key="1">
    <source>
        <dbReference type="ARBA" id="ARBA00010164"/>
    </source>
</evidence>
<dbReference type="Pfam" id="PF07804">
    <property type="entry name" value="HipA_C"/>
    <property type="match status" value="1"/>
</dbReference>
<evidence type="ECO:0000313" key="6">
    <source>
        <dbReference type="EMBL" id="QND79246.1"/>
    </source>
</evidence>
<dbReference type="InterPro" id="IPR017508">
    <property type="entry name" value="HipA_N1"/>
</dbReference>
<dbReference type="PANTHER" id="PTHR37419">
    <property type="entry name" value="SERINE/THREONINE-PROTEIN KINASE TOXIN HIPA"/>
    <property type="match status" value="1"/>
</dbReference>
<gene>
    <name evidence="6" type="ORF">H4W19_12875</name>
</gene>
<dbReference type="RefSeq" id="WP_185894611.1">
    <property type="nucleotide sequence ID" value="NZ_CP060028.1"/>
</dbReference>